<keyword evidence="3" id="KW-1185">Reference proteome</keyword>
<reference evidence="2" key="1">
    <citation type="submission" date="2023-07" db="EMBL/GenBank/DDBJ databases">
        <authorList>
            <person name="Stuckert A."/>
        </authorList>
    </citation>
    <scope>NUCLEOTIDE SEQUENCE</scope>
</reference>
<evidence type="ECO:0000259" key="1">
    <source>
        <dbReference type="Pfam" id="PF16756"/>
    </source>
</evidence>
<gene>
    <name evidence="2" type="ORF">RIMI_LOCUS13430535</name>
</gene>
<organism evidence="2 3">
    <name type="scientific">Ranitomeya imitator</name>
    <name type="common">mimic poison frog</name>
    <dbReference type="NCBI Taxonomy" id="111125"/>
    <lineage>
        <taxon>Eukaryota</taxon>
        <taxon>Metazoa</taxon>
        <taxon>Chordata</taxon>
        <taxon>Craniata</taxon>
        <taxon>Vertebrata</taxon>
        <taxon>Euteleostomi</taxon>
        <taxon>Amphibia</taxon>
        <taxon>Batrachia</taxon>
        <taxon>Anura</taxon>
        <taxon>Neobatrachia</taxon>
        <taxon>Hyloidea</taxon>
        <taxon>Dendrobatidae</taxon>
        <taxon>Dendrobatinae</taxon>
        <taxon>Ranitomeya</taxon>
    </lineage>
</organism>
<dbReference type="SUPFAM" id="SSF50998">
    <property type="entry name" value="Quinoprotein alcohol dehydrogenase-like"/>
    <property type="match status" value="1"/>
</dbReference>
<comment type="caution">
    <text evidence="2">The sequence shown here is derived from an EMBL/GenBank/DDBJ whole genome shotgun (WGS) entry which is preliminary data.</text>
</comment>
<dbReference type="Proteomes" id="UP001176940">
    <property type="component" value="Unassembled WGS sequence"/>
</dbReference>
<dbReference type="PANTHER" id="PTHR14662">
    <property type="entry name" value="PARTNER AND LOCALIZER OF BRCA2"/>
    <property type="match status" value="1"/>
</dbReference>
<name>A0ABN9LUV3_9NEOB</name>
<accession>A0ABN9LUV3</accession>
<evidence type="ECO:0000313" key="2">
    <source>
        <dbReference type="EMBL" id="CAJ0951394.1"/>
    </source>
</evidence>
<dbReference type="Gene3D" id="2.130.10.10">
    <property type="entry name" value="YVTN repeat-like/Quinoprotein amine dehydrogenase"/>
    <property type="match status" value="1"/>
</dbReference>
<sequence>MEEGVTKADTVTEGREASITQDGDNYRVHDVTPCIGVQRRVYNLRTTAKTRETVSPFCLFGSRPSLLHLLHHSDITDFHLPDEDFGLLKLKKLQSISLLELFVTEPSKQKKYYKLADSIDNSTMPACDNSALLHGLAGVCTSASPKLAALSKVNGDSFLDSNQTTLQDNEAQHGRTASQTFISREEPEVVQCLLSKETDETFTPGSPVTHSLEQVFYDAPRHTAVWEPTYSSTGADTCALQAPFLSLEAATPVQGVVVSGTKMEPAVDVNSRSETKPSLRVPSPAKKATCNVVLSSSMCSVPADTHTECVFSGCTPGLPMLGFTPAAFSSPALCEEQTSPRTRASPPEESVPFNNADELVAQNDNAAHKFSNLSLPPSGGRAEKKTRLQECEENANRLDQRDGEGMLGGDRLRLLSEIKIPVIQILPLFQEKNLVCVALGNVEIMDIWVLASNPELLTWEKQLVKHGLTKTAQGLSRHRLVTTSGEGGSQVVELWQLAENGSVAGSHTLVAPKDSVVAFSEVDGERDALVGSTVDNQLVLWNSVSGHLLGTFYIGHLCSGLTCISATSDSGLLFLVAGSSLNKPHEINGGCVFKLLATNPRGGASALIMAYTLPDRVSSRFLEGDVKKQRAAAILSCGSIALWDLSRSHCSAVLPPDGDTPWCLVRWGNGSSWLLAGRKDKSVCVYEHTDCG</sequence>
<evidence type="ECO:0000313" key="3">
    <source>
        <dbReference type="Proteomes" id="UP001176940"/>
    </source>
</evidence>
<dbReference type="PANTHER" id="PTHR14662:SF2">
    <property type="entry name" value="PARTNER AND LOCALIZER OF BRCA2"/>
    <property type="match status" value="1"/>
</dbReference>
<protein>
    <recommendedName>
        <fullName evidence="1">Partner and localiser of BRCA2 WD40 domain-containing protein</fullName>
    </recommendedName>
</protein>
<dbReference type="InterPro" id="IPR015943">
    <property type="entry name" value="WD40/YVTN_repeat-like_dom_sf"/>
</dbReference>
<dbReference type="InterPro" id="IPR031920">
    <property type="entry name" value="PALB2_WD40"/>
</dbReference>
<feature type="domain" description="Partner and localiser of BRCA2 WD40" evidence="1">
    <location>
        <begin position="419"/>
        <end position="687"/>
    </location>
</feature>
<proteinExistence type="predicted"/>
<dbReference type="Pfam" id="PF16756">
    <property type="entry name" value="PALB2_WD40"/>
    <property type="match status" value="1"/>
</dbReference>
<dbReference type="InterPro" id="IPR042417">
    <property type="entry name" value="PALB2"/>
</dbReference>
<dbReference type="InterPro" id="IPR011047">
    <property type="entry name" value="Quinoprotein_ADH-like_sf"/>
</dbReference>
<dbReference type="EMBL" id="CAUEEQ010033162">
    <property type="protein sequence ID" value="CAJ0951394.1"/>
    <property type="molecule type" value="Genomic_DNA"/>
</dbReference>